<gene>
    <name evidence="6" type="ORF">Cba03nite_53380</name>
</gene>
<keyword evidence="3" id="KW-0560">Oxidoreductase</keyword>
<dbReference type="Pfam" id="PF00106">
    <property type="entry name" value="adh_short"/>
    <property type="match status" value="1"/>
</dbReference>
<dbReference type="PRINTS" id="PR00081">
    <property type="entry name" value="GDHRDH"/>
</dbReference>
<evidence type="ECO:0000256" key="1">
    <source>
        <dbReference type="ARBA" id="ARBA00006484"/>
    </source>
</evidence>
<dbReference type="Gene3D" id="3.40.50.720">
    <property type="entry name" value="NAD(P)-binding Rossmann-like Domain"/>
    <property type="match status" value="1"/>
</dbReference>
<evidence type="ECO:0000256" key="3">
    <source>
        <dbReference type="ARBA" id="ARBA00023002"/>
    </source>
</evidence>
<dbReference type="SMART" id="SM00822">
    <property type="entry name" value="PKS_KR"/>
    <property type="match status" value="1"/>
</dbReference>
<accession>A0A8J3JUJ0</accession>
<dbReference type="InterPro" id="IPR036291">
    <property type="entry name" value="NAD(P)-bd_dom_sf"/>
</dbReference>
<comment type="similarity">
    <text evidence="1 4">Belongs to the short-chain dehydrogenases/reductases (SDR) family.</text>
</comment>
<dbReference type="AlphaFoldDB" id="A0A8J3JUJ0"/>
<keyword evidence="2" id="KW-0521">NADP</keyword>
<dbReference type="InterPro" id="IPR002347">
    <property type="entry name" value="SDR_fam"/>
</dbReference>
<evidence type="ECO:0000256" key="4">
    <source>
        <dbReference type="RuleBase" id="RU000363"/>
    </source>
</evidence>
<comment type="caution">
    <text evidence="6">The sequence shown here is derived from an EMBL/GenBank/DDBJ whole genome shotgun (WGS) entry which is preliminary data.</text>
</comment>
<keyword evidence="7" id="KW-1185">Reference proteome</keyword>
<protein>
    <submittedName>
        <fullName evidence="6">Short-chain dehydrogenase</fullName>
    </submittedName>
</protein>
<dbReference type="PROSITE" id="PS00061">
    <property type="entry name" value="ADH_SHORT"/>
    <property type="match status" value="1"/>
</dbReference>
<dbReference type="PRINTS" id="PR00080">
    <property type="entry name" value="SDRFAMILY"/>
</dbReference>
<evidence type="ECO:0000313" key="7">
    <source>
        <dbReference type="Proteomes" id="UP000601223"/>
    </source>
</evidence>
<dbReference type="Proteomes" id="UP000601223">
    <property type="component" value="Unassembled WGS sequence"/>
</dbReference>
<dbReference type="PANTHER" id="PTHR43391:SF14">
    <property type="entry name" value="DEHYDROGENASE_REDUCTASE SDR FAMILY PROTEIN 7-LIKE"/>
    <property type="match status" value="1"/>
</dbReference>
<dbReference type="NCBIfam" id="NF005878">
    <property type="entry name" value="PRK07825.1"/>
    <property type="match status" value="1"/>
</dbReference>
<dbReference type="InterPro" id="IPR057326">
    <property type="entry name" value="KR_dom"/>
</dbReference>
<dbReference type="EMBL" id="BONF01000032">
    <property type="protein sequence ID" value="GIF83989.1"/>
    <property type="molecule type" value="Genomic_DNA"/>
</dbReference>
<evidence type="ECO:0000259" key="5">
    <source>
        <dbReference type="SMART" id="SM00822"/>
    </source>
</evidence>
<dbReference type="InterPro" id="IPR020904">
    <property type="entry name" value="Sc_DH/Rdtase_CS"/>
</dbReference>
<evidence type="ECO:0000313" key="6">
    <source>
        <dbReference type="EMBL" id="GIF83989.1"/>
    </source>
</evidence>
<feature type="domain" description="Ketoreductase" evidence="5">
    <location>
        <begin position="31"/>
        <end position="212"/>
    </location>
</feature>
<proteinExistence type="inferred from homology"/>
<name>A0A8J3JUJ0_9ACTN</name>
<evidence type="ECO:0000256" key="2">
    <source>
        <dbReference type="ARBA" id="ARBA00022857"/>
    </source>
</evidence>
<dbReference type="SUPFAM" id="SSF51735">
    <property type="entry name" value="NAD(P)-binding Rossmann-fold domains"/>
    <property type="match status" value="1"/>
</dbReference>
<dbReference type="PANTHER" id="PTHR43391">
    <property type="entry name" value="RETINOL DEHYDROGENASE-RELATED"/>
    <property type="match status" value="1"/>
</dbReference>
<organism evidence="6 7">
    <name type="scientific">Catellatospora bangladeshensis</name>
    <dbReference type="NCBI Taxonomy" id="310355"/>
    <lineage>
        <taxon>Bacteria</taxon>
        <taxon>Bacillati</taxon>
        <taxon>Actinomycetota</taxon>
        <taxon>Actinomycetes</taxon>
        <taxon>Micromonosporales</taxon>
        <taxon>Micromonosporaceae</taxon>
        <taxon>Catellatospora</taxon>
    </lineage>
</organism>
<reference evidence="6 7" key="1">
    <citation type="submission" date="2021-01" db="EMBL/GenBank/DDBJ databases">
        <title>Whole genome shotgun sequence of Catellatospora bangladeshensis NBRC 107357.</title>
        <authorList>
            <person name="Komaki H."/>
            <person name="Tamura T."/>
        </authorList>
    </citation>
    <scope>NUCLEOTIDE SEQUENCE [LARGE SCALE GENOMIC DNA]</scope>
    <source>
        <strain evidence="6 7">NBRC 107357</strain>
    </source>
</reference>
<dbReference type="GO" id="GO:0016491">
    <property type="term" value="F:oxidoreductase activity"/>
    <property type="evidence" value="ECO:0007669"/>
    <property type="project" value="UniProtKB-KW"/>
</dbReference>
<sequence>MPGKSNDHADGRVGDHVGEGSAAVGRDVAGLTVAVTGAARGIGAAVAARLAGAGARVVLGDLDLAAAEATAAALPGEVLAAGLDVTEQDSVDAFLDRAEQAYGPVDVLVNNAGVMWVGPFEAEPERAARRQFDVNVHGVRHGFLAAVPRMRARGRGHIVTVASAASRISPPGEATYAATKHAVYGYAAAVRQELRGSGVQVSLVMPSVVETELALGTSHGSVPRLRPADVAAAVERVIRRPRFEVFVPGRLDPLTRLLALLPQAGRDLAYRLLVPDQVALGDGGARAAYQVEAGLSEADGQ</sequence>